<dbReference type="AlphaFoldDB" id="S5ZM95"/>
<sequence length="69" mass="7825">MVYTVDSKSTGGDSVRVQVPSPVKTLYKVLKPFLLKSGFFIYILILILKYPFNKILSKAGFIKNPLLQF</sequence>
<feature type="transmembrane region" description="Helical" evidence="1">
    <location>
        <begin position="33"/>
        <end position="52"/>
    </location>
</feature>
<dbReference type="KEGG" id="tped:TPE_1222"/>
<keyword evidence="1" id="KW-1133">Transmembrane helix</keyword>
<name>S5ZM95_9SPIR</name>
<reference evidence="2 3" key="1">
    <citation type="journal article" date="2013" name="PLoS ONE">
        <title>Genome-Wide Relatedness of Treponema pedis, from Gingiva and Necrotic Skin Lesions of Pigs, with the Human Oral Pathogen Treponema denticola.</title>
        <authorList>
            <person name="Svartstrom O."/>
            <person name="Mushtaq M."/>
            <person name="Pringle M."/>
            <person name="Segerman B."/>
        </authorList>
    </citation>
    <scope>NUCLEOTIDE SEQUENCE [LARGE SCALE GENOMIC DNA]</scope>
    <source>
        <strain evidence="2">T A4</strain>
    </source>
</reference>
<evidence type="ECO:0000313" key="3">
    <source>
        <dbReference type="Proteomes" id="UP000015620"/>
    </source>
</evidence>
<dbReference type="Proteomes" id="UP000015620">
    <property type="component" value="Chromosome"/>
</dbReference>
<gene>
    <name evidence="2" type="ORF">TPE_1222</name>
</gene>
<keyword evidence="1" id="KW-0472">Membrane</keyword>
<dbReference type="HOGENOM" id="CLU_2774753_0_0_12"/>
<evidence type="ECO:0000256" key="1">
    <source>
        <dbReference type="SAM" id="Phobius"/>
    </source>
</evidence>
<evidence type="ECO:0000313" key="2">
    <source>
        <dbReference type="EMBL" id="AGT43717.1"/>
    </source>
</evidence>
<accession>S5ZM95</accession>
<keyword evidence="1" id="KW-0812">Transmembrane</keyword>
<dbReference type="EMBL" id="CP004120">
    <property type="protein sequence ID" value="AGT43717.1"/>
    <property type="molecule type" value="Genomic_DNA"/>
</dbReference>
<organism evidence="2 3">
    <name type="scientific">Treponema pedis str. T A4</name>
    <dbReference type="NCBI Taxonomy" id="1291379"/>
    <lineage>
        <taxon>Bacteria</taxon>
        <taxon>Pseudomonadati</taxon>
        <taxon>Spirochaetota</taxon>
        <taxon>Spirochaetia</taxon>
        <taxon>Spirochaetales</taxon>
        <taxon>Treponemataceae</taxon>
        <taxon>Treponema</taxon>
    </lineage>
</organism>
<proteinExistence type="predicted"/>
<protein>
    <submittedName>
        <fullName evidence="2">Uncharacterized protein</fullName>
    </submittedName>
</protein>
<keyword evidence="3" id="KW-1185">Reference proteome</keyword>